<dbReference type="InterPro" id="IPR018319">
    <property type="entry name" value="SelA-like"/>
</dbReference>
<keyword evidence="5" id="KW-1185">Reference proteome</keyword>
<evidence type="ECO:0000256" key="1">
    <source>
        <dbReference type="ARBA" id="ARBA00001933"/>
    </source>
</evidence>
<dbReference type="InterPro" id="IPR015424">
    <property type="entry name" value="PyrdxlP-dep_Trfase"/>
</dbReference>
<dbReference type="PANTHER" id="PTHR32328:SF0">
    <property type="entry name" value="L-SERYL-TRNA(SEC) SELENIUM TRANSFERASE"/>
    <property type="match status" value="1"/>
</dbReference>
<comment type="similarity">
    <text evidence="3">Belongs to the SelA family.</text>
</comment>
<comment type="cofactor">
    <cofactor evidence="1">
        <name>pyridoxal 5'-phosphate</name>
        <dbReference type="ChEBI" id="CHEBI:597326"/>
    </cofactor>
</comment>
<comment type="caution">
    <text evidence="4">The sequence shown here is derived from an EMBL/GenBank/DDBJ whole genome shotgun (WGS) entry which is preliminary data.</text>
</comment>
<dbReference type="PANTHER" id="PTHR32328">
    <property type="entry name" value="L-SERYL-TRNA(SEC) SELENIUM TRANSFERASE"/>
    <property type="match status" value="1"/>
</dbReference>
<dbReference type="GO" id="GO:0004125">
    <property type="term" value="F:L-seryl-tRNA(Sec) selenium transferase activity"/>
    <property type="evidence" value="ECO:0007669"/>
    <property type="project" value="UniProtKB-EC"/>
</dbReference>
<keyword evidence="4" id="KW-0808">Transferase</keyword>
<dbReference type="Gene3D" id="3.90.1150.180">
    <property type="match status" value="1"/>
</dbReference>
<evidence type="ECO:0000256" key="3">
    <source>
        <dbReference type="ARBA" id="ARBA00044507"/>
    </source>
</evidence>
<dbReference type="Gene3D" id="3.40.640.10">
    <property type="entry name" value="Type I PLP-dependent aspartate aminotransferase-like (Major domain)"/>
    <property type="match status" value="1"/>
</dbReference>
<proteinExistence type="inferred from homology"/>
<evidence type="ECO:0000256" key="2">
    <source>
        <dbReference type="ARBA" id="ARBA00022898"/>
    </source>
</evidence>
<protein>
    <submittedName>
        <fullName evidence="4">L-seryl-tRNA(Sec) selenium transferase</fullName>
        <ecNumber evidence="4">2.9.1.1</ecNumber>
    </submittedName>
</protein>
<reference evidence="4 5" key="1">
    <citation type="submission" date="2019-02" db="EMBL/GenBank/DDBJ databases">
        <title>Deep-cultivation of Planctomycetes and their phenomic and genomic characterization uncovers novel biology.</title>
        <authorList>
            <person name="Wiegand S."/>
            <person name="Jogler M."/>
            <person name="Boedeker C."/>
            <person name="Pinto D."/>
            <person name="Vollmers J."/>
            <person name="Rivas-Marin E."/>
            <person name="Kohn T."/>
            <person name="Peeters S.H."/>
            <person name="Heuer A."/>
            <person name="Rast P."/>
            <person name="Oberbeckmann S."/>
            <person name="Bunk B."/>
            <person name="Jeske O."/>
            <person name="Meyerdierks A."/>
            <person name="Storesund J.E."/>
            <person name="Kallscheuer N."/>
            <person name="Luecker S."/>
            <person name="Lage O.M."/>
            <person name="Pohl T."/>
            <person name="Merkel B.J."/>
            <person name="Hornburger P."/>
            <person name="Mueller R.-W."/>
            <person name="Bruemmer F."/>
            <person name="Labrenz M."/>
            <person name="Spormann A.M."/>
            <person name="Op Den Camp H."/>
            <person name="Overmann J."/>
            <person name="Amann R."/>
            <person name="Jetten M.S.M."/>
            <person name="Mascher T."/>
            <person name="Medema M.H."/>
            <person name="Devos D.P."/>
            <person name="Kaster A.-K."/>
            <person name="Ovreas L."/>
            <person name="Rohde M."/>
            <person name="Galperin M.Y."/>
            <person name="Jogler C."/>
        </authorList>
    </citation>
    <scope>NUCLEOTIDE SEQUENCE [LARGE SCALE GENOMIC DNA]</scope>
    <source>
        <strain evidence="4 5">Pla108</strain>
    </source>
</reference>
<dbReference type="InterPro" id="IPR015421">
    <property type="entry name" value="PyrdxlP-dep_Trfase_major"/>
</dbReference>
<dbReference type="EMBL" id="SJPR01000001">
    <property type="protein sequence ID" value="TWT99608.1"/>
    <property type="molecule type" value="Genomic_DNA"/>
</dbReference>
<dbReference type="Proteomes" id="UP000317421">
    <property type="component" value="Unassembled WGS sequence"/>
</dbReference>
<dbReference type="AlphaFoldDB" id="A0A5C6AK37"/>
<name>A0A5C6AK37_9BACT</name>
<accession>A0A5C6AK37</accession>
<evidence type="ECO:0000313" key="4">
    <source>
        <dbReference type="EMBL" id="TWT99608.1"/>
    </source>
</evidence>
<organism evidence="4 5">
    <name type="scientific">Botrimarina colliarenosi</name>
    <dbReference type="NCBI Taxonomy" id="2528001"/>
    <lineage>
        <taxon>Bacteria</taxon>
        <taxon>Pseudomonadati</taxon>
        <taxon>Planctomycetota</taxon>
        <taxon>Planctomycetia</taxon>
        <taxon>Pirellulales</taxon>
        <taxon>Lacipirellulaceae</taxon>
        <taxon>Botrimarina</taxon>
    </lineage>
</organism>
<dbReference type="Pfam" id="PF03841">
    <property type="entry name" value="SelA"/>
    <property type="match status" value="1"/>
</dbReference>
<dbReference type="OrthoDB" id="9787096at2"/>
<dbReference type="SUPFAM" id="SSF53383">
    <property type="entry name" value="PLP-dependent transferases"/>
    <property type="match status" value="1"/>
</dbReference>
<gene>
    <name evidence="4" type="primary">selA</name>
    <name evidence="4" type="ORF">Pla108_05510</name>
</gene>
<dbReference type="RefSeq" id="WP_146442607.1">
    <property type="nucleotide sequence ID" value="NZ_SJPR01000001.1"/>
</dbReference>
<sequence>MSRPDFLSQLPSLEELLEHPRVASTIDRLNRSTAAVQLRGAIQSLGAEVSRRAEGLQSLGAGELLDRLIRQLEFPRPTTPSRCVNATGQFFLAPTLRPPLAATAIDAARAASEGFCQASEAATKTAATLLGADAAWVGCSHPRALATVLEALAGGGTCVVARGDMTEVAPGLRLDEIARRAGVTLREVGAANTATADDFAGALAPLQSAQLQSADAPRLAVLVRDRVGSSDAALLSSLAQTAHHAGAKLLFDCGRARLRNDTPAYGDTALSVEASLSAGADLVIFDAAGLVGGPVAGVVAGRRAAIEAVASSGAAKLDTIDPAVEAALAATLQLFQRPGDLRFNHPLHQLLDAPIENLRTRAERLALRIAAGQGVGAASAVERPSAARGGASWAIRVEPAAGTPAEVRERLASLEPALLVEVEADAVLLDLATVFPRQDAVLVDSWGGEPAAEMDPP</sequence>
<evidence type="ECO:0000313" key="5">
    <source>
        <dbReference type="Proteomes" id="UP000317421"/>
    </source>
</evidence>
<keyword evidence="2" id="KW-0663">Pyridoxal phosphate</keyword>
<dbReference type="EC" id="2.9.1.1" evidence="4"/>